<dbReference type="PROSITE" id="PS50043">
    <property type="entry name" value="HTH_LUXR_2"/>
    <property type="match status" value="1"/>
</dbReference>
<keyword evidence="2" id="KW-0597">Phosphoprotein</keyword>
<dbReference type="InterPro" id="IPR000792">
    <property type="entry name" value="Tscrpt_reg_LuxR_C"/>
</dbReference>
<dbReference type="SMART" id="SM00421">
    <property type="entry name" value="HTH_LUXR"/>
    <property type="match status" value="1"/>
</dbReference>
<evidence type="ECO:0000259" key="3">
    <source>
        <dbReference type="PROSITE" id="PS50043"/>
    </source>
</evidence>
<dbReference type="EMBL" id="JZKH01000005">
    <property type="protein sequence ID" value="KJS63205.1"/>
    <property type="molecule type" value="Genomic_DNA"/>
</dbReference>
<dbReference type="SUPFAM" id="SSF52172">
    <property type="entry name" value="CheY-like"/>
    <property type="match status" value="1"/>
</dbReference>
<dbReference type="InterPro" id="IPR036388">
    <property type="entry name" value="WH-like_DNA-bd_sf"/>
</dbReference>
<dbReference type="PATRIC" id="fig|359131.3.peg.4863"/>
<dbReference type="CDD" id="cd19930">
    <property type="entry name" value="REC_DesR-like"/>
    <property type="match status" value="1"/>
</dbReference>
<reference evidence="5 6" key="1">
    <citation type="submission" date="2015-02" db="EMBL/GenBank/DDBJ databases">
        <authorList>
            <person name="Ju K.-S."/>
            <person name="Doroghazi J.R."/>
            <person name="Metcalf W."/>
        </authorList>
    </citation>
    <scope>NUCLEOTIDE SEQUENCE [LARGE SCALE GENOMIC DNA]</scope>
    <source>
        <strain evidence="5 6">ATCC 31215</strain>
    </source>
</reference>
<proteinExistence type="predicted"/>
<dbReference type="InterPro" id="IPR039420">
    <property type="entry name" value="WalR-like"/>
</dbReference>
<dbReference type="InterPro" id="IPR001789">
    <property type="entry name" value="Sig_transdc_resp-reg_receiver"/>
</dbReference>
<feature type="domain" description="Response regulatory" evidence="4">
    <location>
        <begin position="9"/>
        <end position="125"/>
    </location>
</feature>
<dbReference type="SUPFAM" id="SSF46894">
    <property type="entry name" value="C-terminal effector domain of the bipartite response regulators"/>
    <property type="match status" value="1"/>
</dbReference>
<name>A0A0F2TLP1_STRR3</name>
<dbReference type="RefSeq" id="WP_045692679.1">
    <property type="nucleotide sequence ID" value="NZ_JZKH01000005.1"/>
</dbReference>
<dbReference type="Gene3D" id="1.10.10.10">
    <property type="entry name" value="Winged helix-like DNA-binding domain superfamily/Winged helix DNA-binding domain"/>
    <property type="match status" value="1"/>
</dbReference>
<protein>
    <submittedName>
        <fullName evidence="5">LuxR family transcriptional regulator</fullName>
    </submittedName>
</protein>
<sequence>MTENPAPVRVLLADDEHLIRGALAALLSLEDDLEVVAQAGSGPEALAMAQAHRPDVAVLDLQMPGLDGIEVAAELRRLMPDCRCMIVTGHGRPGYLKRALEVGVRGFLPKTVSAADLAGIIRTVRSGGRYVDPELAADAISAGETPLTPRETDVLELAADGTSIAEIADRASLSQGTVRNYLSSAAGKLGAENRHAAVRIAREHGWI</sequence>
<feature type="domain" description="HTH luxR-type" evidence="3">
    <location>
        <begin position="140"/>
        <end position="205"/>
    </location>
</feature>
<dbReference type="CDD" id="cd06170">
    <property type="entry name" value="LuxR_C_like"/>
    <property type="match status" value="1"/>
</dbReference>
<dbReference type="Pfam" id="PF00196">
    <property type="entry name" value="GerE"/>
    <property type="match status" value="1"/>
</dbReference>
<dbReference type="PANTHER" id="PTHR43214:SF42">
    <property type="entry name" value="TRANSCRIPTIONAL REGULATORY PROTEIN DESR"/>
    <property type="match status" value="1"/>
</dbReference>
<evidence type="ECO:0000313" key="6">
    <source>
        <dbReference type="Proteomes" id="UP000033699"/>
    </source>
</evidence>
<dbReference type="GO" id="GO:0003677">
    <property type="term" value="F:DNA binding"/>
    <property type="evidence" value="ECO:0007669"/>
    <property type="project" value="UniProtKB-KW"/>
</dbReference>
<evidence type="ECO:0000256" key="1">
    <source>
        <dbReference type="ARBA" id="ARBA00023125"/>
    </source>
</evidence>
<organism evidence="5 6">
    <name type="scientific">Streptomyces rubellomurinus (strain ATCC 31215)</name>
    <dbReference type="NCBI Taxonomy" id="359131"/>
    <lineage>
        <taxon>Bacteria</taxon>
        <taxon>Bacillati</taxon>
        <taxon>Actinomycetota</taxon>
        <taxon>Actinomycetes</taxon>
        <taxon>Kitasatosporales</taxon>
        <taxon>Streptomycetaceae</taxon>
        <taxon>Streptomyces</taxon>
    </lineage>
</organism>
<dbReference type="OrthoDB" id="9808843at2"/>
<gene>
    <name evidence="5" type="ORF">VM95_04470</name>
</gene>
<accession>A0A0F2TLP1</accession>
<dbReference type="AlphaFoldDB" id="A0A0F2TLP1"/>
<evidence type="ECO:0000259" key="4">
    <source>
        <dbReference type="PROSITE" id="PS50110"/>
    </source>
</evidence>
<comment type="caution">
    <text evidence="5">The sequence shown here is derived from an EMBL/GenBank/DDBJ whole genome shotgun (WGS) entry which is preliminary data.</text>
</comment>
<dbReference type="PANTHER" id="PTHR43214">
    <property type="entry name" value="TWO-COMPONENT RESPONSE REGULATOR"/>
    <property type="match status" value="1"/>
</dbReference>
<dbReference type="PROSITE" id="PS50110">
    <property type="entry name" value="RESPONSE_REGULATORY"/>
    <property type="match status" value="1"/>
</dbReference>
<dbReference type="InterPro" id="IPR011006">
    <property type="entry name" value="CheY-like_superfamily"/>
</dbReference>
<feature type="modified residue" description="4-aspartylphosphate" evidence="2">
    <location>
        <position position="60"/>
    </location>
</feature>
<dbReference type="Proteomes" id="UP000033699">
    <property type="component" value="Unassembled WGS sequence"/>
</dbReference>
<keyword evidence="1" id="KW-0238">DNA-binding</keyword>
<dbReference type="Gene3D" id="3.40.50.2300">
    <property type="match status" value="1"/>
</dbReference>
<dbReference type="PRINTS" id="PR00038">
    <property type="entry name" value="HTHLUXR"/>
</dbReference>
<dbReference type="InterPro" id="IPR016032">
    <property type="entry name" value="Sig_transdc_resp-reg_C-effctor"/>
</dbReference>
<dbReference type="GO" id="GO:0000160">
    <property type="term" value="P:phosphorelay signal transduction system"/>
    <property type="evidence" value="ECO:0007669"/>
    <property type="project" value="InterPro"/>
</dbReference>
<evidence type="ECO:0000256" key="2">
    <source>
        <dbReference type="PROSITE-ProRule" id="PRU00169"/>
    </source>
</evidence>
<keyword evidence="6" id="KW-1185">Reference proteome</keyword>
<dbReference type="SMART" id="SM00448">
    <property type="entry name" value="REC"/>
    <property type="match status" value="1"/>
</dbReference>
<dbReference type="Pfam" id="PF00072">
    <property type="entry name" value="Response_reg"/>
    <property type="match status" value="1"/>
</dbReference>
<dbReference type="GO" id="GO:0006355">
    <property type="term" value="P:regulation of DNA-templated transcription"/>
    <property type="evidence" value="ECO:0007669"/>
    <property type="project" value="InterPro"/>
</dbReference>
<evidence type="ECO:0000313" key="5">
    <source>
        <dbReference type="EMBL" id="KJS63205.1"/>
    </source>
</evidence>